<reference evidence="4" key="1">
    <citation type="submission" date="2017-02" db="UniProtKB">
        <authorList>
            <consortium name="WormBaseParasite"/>
        </authorList>
    </citation>
    <scope>IDENTIFICATION</scope>
</reference>
<proteinExistence type="predicted"/>
<dbReference type="InterPro" id="IPR031424">
    <property type="entry name" value="QVR-like"/>
</dbReference>
<dbReference type="GO" id="GO:0030431">
    <property type="term" value="P:sleep"/>
    <property type="evidence" value="ECO:0007669"/>
    <property type="project" value="InterPro"/>
</dbReference>
<keyword evidence="2" id="KW-0325">Glycoprotein</keyword>
<name>A0A0R3RQR1_9BILA</name>
<organism evidence="3 4">
    <name type="scientific">Elaeophora elaphi</name>
    <dbReference type="NCBI Taxonomy" id="1147741"/>
    <lineage>
        <taxon>Eukaryota</taxon>
        <taxon>Metazoa</taxon>
        <taxon>Ecdysozoa</taxon>
        <taxon>Nematoda</taxon>
        <taxon>Chromadorea</taxon>
        <taxon>Rhabditida</taxon>
        <taxon>Spirurina</taxon>
        <taxon>Spiruromorpha</taxon>
        <taxon>Filarioidea</taxon>
        <taxon>Onchocercidae</taxon>
        <taxon>Elaeophora</taxon>
    </lineage>
</organism>
<protein>
    <submittedName>
        <fullName evidence="4">Protein quiver</fullName>
    </submittedName>
</protein>
<dbReference type="STRING" id="1147741.A0A0R3RQR1"/>
<dbReference type="WBParaSite" id="EEL_0000403201-mRNA-1">
    <property type="protein sequence ID" value="EEL_0000403201-mRNA-1"/>
    <property type="gene ID" value="EEL_0000403201"/>
</dbReference>
<evidence type="ECO:0000256" key="2">
    <source>
        <dbReference type="ARBA" id="ARBA00023180"/>
    </source>
</evidence>
<evidence type="ECO:0000313" key="4">
    <source>
        <dbReference type="WBParaSite" id="EEL_0000403201-mRNA-1"/>
    </source>
</evidence>
<keyword evidence="1" id="KW-0732">Signal</keyword>
<sequence length="197" mass="22711">MISLDIGPHPFWNYHYLLIIVFFRDRPMRCYQCNSAEDTNCNSSDAKELRQYIKLCPLLKGGTYAGSEPIACRKIVQSVEDVPTHIIRECAYTGDKQLDGMRKQGNKAIRMLYYQCENMEGYTLSINKKLSVTYVDLYHSESIAYSKTPICAGNEHFCCLQLTFVFRGYSMVSVEKKLSELDYGEFYQSFQSCNIIS</sequence>
<keyword evidence="3" id="KW-1185">Reference proteome</keyword>
<dbReference type="Proteomes" id="UP000050640">
    <property type="component" value="Unplaced"/>
</dbReference>
<evidence type="ECO:0000256" key="1">
    <source>
        <dbReference type="ARBA" id="ARBA00022729"/>
    </source>
</evidence>
<accession>A0A0R3RQR1</accession>
<dbReference type="Pfam" id="PF17064">
    <property type="entry name" value="QVR"/>
    <property type="match status" value="1"/>
</dbReference>
<dbReference type="GO" id="GO:0032222">
    <property type="term" value="P:regulation of synaptic transmission, cholinergic"/>
    <property type="evidence" value="ECO:0007669"/>
    <property type="project" value="InterPro"/>
</dbReference>
<evidence type="ECO:0000313" key="3">
    <source>
        <dbReference type="Proteomes" id="UP000050640"/>
    </source>
</evidence>
<dbReference type="AlphaFoldDB" id="A0A0R3RQR1"/>